<dbReference type="Gene3D" id="2.20.25.240">
    <property type="match status" value="1"/>
</dbReference>
<keyword evidence="3" id="KW-0862">Zinc</keyword>
<dbReference type="AlphaFoldDB" id="A0A7T8GTN2"/>
<evidence type="ECO:0000313" key="6">
    <source>
        <dbReference type="Proteomes" id="UP000595437"/>
    </source>
</evidence>
<keyword evidence="6" id="KW-1185">Reference proteome</keyword>
<protein>
    <submittedName>
        <fullName evidence="5">LOC100898192</fullName>
    </submittedName>
</protein>
<evidence type="ECO:0000256" key="2">
    <source>
        <dbReference type="ARBA" id="ARBA00022771"/>
    </source>
</evidence>
<evidence type="ECO:0000259" key="4">
    <source>
        <dbReference type="Pfam" id="PF04500"/>
    </source>
</evidence>
<gene>
    <name evidence="5" type="ORF">FKW44_017639</name>
</gene>
<dbReference type="GO" id="GO:0008270">
    <property type="term" value="F:zinc ion binding"/>
    <property type="evidence" value="ECO:0007669"/>
    <property type="project" value="UniProtKB-KW"/>
</dbReference>
<feature type="domain" description="FLYWCH-type" evidence="4">
    <location>
        <begin position="50"/>
        <end position="107"/>
    </location>
</feature>
<dbReference type="Pfam" id="PF04500">
    <property type="entry name" value="FLYWCH"/>
    <property type="match status" value="1"/>
</dbReference>
<evidence type="ECO:0000313" key="5">
    <source>
        <dbReference type="EMBL" id="QQP37395.1"/>
    </source>
</evidence>
<name>A0A7T8GTN2_CALRO</name>
<sequence length="174" mass="20001">MEDRDGYPIVALCECSKPLNPETCVYFYSVSHESFVAEVHISKNVLVDGKGHIYYKNMENKTTGRSYWNCARGRHGQEKCPARIHTILDLMDREKIRIPKTTAFHNHPPSESALFKHIFYQDLKAVSLARPELSSSALVKEALADMDEASLSQLPPFYCLERNVRRWRKAHFTG</sequence>
<evidence type="ECO:0000256" key="1">
    <source>
        <dbReference type="ARBA" id="ARBA00022723"/>
    </source>
</evidence>
<reference evidence="6" key="1">
    <citation type="submission" date="2021-01" db="EMBL/GenBank/DDBJ databases">
        <title>Caligus Genome Assembly.</title>
        <authorList>
            <person name="Gallardo-Escarate C."/>
        </authorList>
    </citation>
    <scope>NUCLEOTIDE SEQUENCE [LARGE SCALE GENOMIC DNA]</scope>
</reference>
<dbReference type="EMBL" id="CP045901">
    <property type="protein sequence ID" value="QQP37395.1"/>
    <property type="molecule type" value="Genomic_DNA"/>
</dbReference>
<keyword evidence="2" id="KW-0863">Zinc-finger</keyword>
<accession>A0A7T8GTN2</accession>
<dbReference type="Proteomes" id="UP000595437">
    <property type="component" value="Chromosome 12"/>
</dbReference>
<dbReference type="InterPro" id="IPR007588">
    <property type="entry name" value="Znf_FLYWCH"/>
</dbReference>
<keyword evidence="1" id="KW-0479">Metal-binding</keyword>
<organism evidence="5 6">
    <name type="scientific">Caligus rogercresseyi</name>
    <name type="common">Sea louse</name>
    <dbReference type="NCBI Taxonomy" id="217165"/>
    <lineage>
        <taxon>Eukaryota</taxon>
        <taxon>Metazoa</taxon>
        <taxon>Ecdysozoa</taxon>
        <taxon>Arthropoda</taxon>
        <taxon>Crustacea</taxon>
        <taxon>Multicrustacea</taxon>
        <taxon>Hexanauplia</taxon>
        <taxon>Copepoda</taxon>
        <taxon>Siphonostomatoida</taxon>
        <taxon>Caligidae</taxon>
        <taxon>Caligus</taxon>
    </lineage>
</organism>
<proteinExistence type="predicted"/>
<evidence type="ECO:0000256" key="3">
    <source>
        <dbReference type="ARBA" id="ARBA00022833"/>
    </source>
</evidence>